<dbReference type="EMBL" id="BAABLD010000017">
    <property type="protein sequence ID" value="GAA5172460.1"/>
    <property type="molecule type" value="Genomic_DNA"/>
</dbReference>
<dbReference type="SUPFAM" id="SSF54292">
    <property type="entry name" value="2Fe-2S ferredoxin-like"/>
    <property type="match status" value="1"/>
</dbReference>
<dbReference type="InterPro" id="IPR008333">
    <property type="entry name" value="Cbr1-like_FAD-bd_dom"/>
</dbReference>
<dbReference type="Pfam" id="PF00111">
    <property type="entry name" value="Fer2"/>
    <property type="match status" value="1"/>
</dbReference>
<dbReference type="Proteomes" id="UP001500547">
    <property type="component" value="Unassembled WGS sequence"/>
</dbReference>
<sequence>MSNTYQVTLQPAGHQFPAADDTSVLQSALNAELIMPYGCKDGACGSCKARVLSGQVDHGRSPESTLPPTDRDAGLALMCCAKPLSDLSIECREVRRTTDIPVRKLPCRVQSLEKAASDVMIVTLKLPANDPFRFMAGQYVDFLLAGGKRRSFSMANAPHQNETIELHIRHVAGGFFTEQVFGTMKERDILRLEGPLGGFFLRDSDKPIVFLAGGTGFAPIQSIIEDMAHRGIRRPVRLYVGSRNVEGLYRHARALEWASESGKPVPDFQYIPVLSDEAWEGRTGLVHQAVMADLPDLSGHEVYACGAPAMIDAARKDFVEQCKLPADAFFSDAFTFAADATA</sequence>
<evidence type="ECO:0000259" key="3">
    <source>
        <dbReference type="PROSITE" id="PS51085"/>
    </source>
</evidence>
<evidence type="ECO:0000256" key="2">
    <source>
        <dbReference type="ARBA" id="ARBA00022714"/>
    </source>
</evidence>
<dbReference type="PRINTS" id="PR00410">
    <property type="entry name" value="PHEHYDRXLASE"/>
</dbReference>
<protein>
    <submittedName>
        <fullName evidence="5">CDP-6-deoxy-delta-3,4-glucoseen reductase</fullName>
    </submittedName>
</protein>
<evidence type="ECO:0000259" key="4">
    <source>
        <dbReference type="PROSITE" id="PS51384"/>
    </source>
</evidence>
<dbReference type="Pfam" id="PF00970">
    <property type="entry name" value="FAD_binding_6"/>
    <property type="match status" value="1"/>
</dbReference>
<dbReference type="Pfam" id="PF00175">
    <property type="entry name" value="NAD_binding_1"/>
    <property type="match status" value="1"/>
</dbReference>
<dbReference type="PANTHER" id="PTHR47354">
    <property type="entry name" value="NADH OXIDOREDUCTASE HCR"/>
    <property type="match status" value="1"/>
</dbReference>
<dbReference type="PROSITE" id="PS51085">
    <property type="entry name" value="2FE2S_FER_2"/>
    <property type="match status" value="1"/>
</dbReference>
<dbReference type="InterPro" id="IPR036010">
    <property type="entry name" value="2Fe-2S_ferredoxin-like_sf"/>
</dbReference>
<dbReference type="Gene3D" id="2.40.30.10">
    <property type="entry name" value="Translation factors"/>
    <property type="match status" value="1"/>
</dbReference>
<dbReference type="InterPro" id="IPR017927">
    <property type="entry name" value="FAD-bd_FR_type"/>
</dbReference>
<comment type="caution">
    <text evidence="5">The sequence shown here is derived from an EMBL/GenBank/DDBJ whole genome shotgun (WGS) entry which is preliminary data.</text>
</comment>
<dbReference type="InterPro" id="IPR039261">
    <property type="entry name" value="FNR_nucleotide-bd"/>
</dbReference>
<evidence type="ECO:0000313" key="5">
    <source>
        <dbReference type="EMBL" id="GAA5172460.1"/>
    </source>
</evidence>
<proteinExistence type="predicted"/>
<dbReference type="PANTHER" id="PTHR47354:SF5">
    <property type="entry name" value="PROTEIN RFBI"/>
    <property type="match status" value="1"/>
</dbReference>
<comment type="cofactor">
    <cofactor evidence="1">
        <name>FAD</name>
        <dbReference type="ChEBI" id="CHEBI:57692"/>
    </cofactor>
</comment>
<reference evidence="6" key="1">
    <citation type="journal article" date="2019" name="Int. J. Syst. Evol. Microbiol.">
        <title>The Global Catalogue of Microorganisms (GCM) 10K type strain sequencing project: providing services to taxonomists for standard genome sequencing and annotation.</title>
        <authorList>
            <consortium name="The Broad Institute Genomics Platform"/>
            <consortium name="The Broad Institute Genome Sequencing Center for Infectious Disease"/>
            <person name="Wu L."/>
            <person name="Ma J."/>
        </authorList>
    </citation>
    <scope>NUCLEOTIDE SEQUENCE [LARGE SCALE GENOMIC DNA]</scope>
    <source>
        <strain evidence="6">JCM 18715</strain>
    </source>
</reference>
<feature type="domain" description="2Fe-2S ferredoxin-type" evidence="3">
    <location>
        <begin position="5"/>
        <end position="95"/>
    </location>
</feature>
<dbReference type="InterPro" id="IPR050415">
    <property type="entry name" value="MRET"/>
</dbReference>
<gene>
    <name evidence="5" type="ORF">GCM10025770_38680</name>
</gene>
<dbReference type="InterPro" id="IPR017938">
    <property type="entry name" value="Riboflavin_synthase-like_b-brl"/>
</dbReference>
<keyword evidence="2" id="KW-0479">Metal-binding</keyword>
<dbReference type="CDD" id="cd00207">
    <property type="entry name" value="fer2"/>
    <property type="match status" value="1"/>
</dbReference>
<keyword evidence="2" id="KW-0408">Iron</keyword>
<dbReference type="SUPFAM" id="SSF52343">
    <property type="entry name" value="Ferredoxin reductase-like, C-terminal NADP-linked domain"/>
    <property type="match status" value="1"/>
</dbReference>
<dbReference type="SUPFAM" id="SSF63380">
    <property type="entry name" value="Riboflavin synthase domain-like"/>
    <property type="match status" value="1"/>
</dbReference>
<evidence type="ECO:0000313" key="6">
    <source>
        <dbReference type="Proteomes" id="UP001500547"/>
    </source>
</evidence>
<dbReference type="PROSITE" id="PS00197">
    <property type="entry name" value="2FE2S_FER_1"/>
    <property type="match status" value="1"/>
</dbReference>
<dbReference type="Gene3D" id="3.10.20.30">
    <property type="match status" value="1"/>
</dbReference>
<organism evidence="5 6">
    <name type="scientific">Viridibacterium curvum</name>
    <dbReference type="NCBI Taxonomy" id="1101404"/>
    <lineage>
        <taxon>Bacteria</taxon>
        <taxon>Pseudomonadati</taxon>
        <taxon>Pseudomonadota</taxon>
        <taxon>Betaproteobacteria</taxon>
        <taxon>Rhodocyclales</taxon>
        <taxon>Rhodocyclaceae</taxon>
        <taxon>Viridibacterium</taxon>
    </lineage>
</organism>
<keyword evidence="2" id="KW-0001">2Fe-2S</keyword>
<dbReference type="InterPro" id="IPR012675">
    <property type="entry name" value="Beta-grasp_dom_sf"/>
</dbReference>
<keyword evidence="6" id="KW-1185">Reference proteome</keyword>
<accession>A0ABP9R811</accession>
<dbReference type="InterPro" id="IPR006058">
    <property type="entry name" value="2Fe2S_fd_BS"/>
</dbReference>
<dbReference type="InterPro" id="IPR001041">
    <property type="entry name" value="2Fe-2S_ferredoxin-type"/>
</dbReference>
<name>A0ABP9R811_9RHOO</name>
<dbReference type="Gene3D" id="3.40.50.80">
    <property type="entry name" value="Nucleotide-binding domain of ferredoxin-NADP reductase (FNR) module"/>
    <property type="match status" value="1"/>
</dbReference>
<evidence type="ECO:0000256" key="1">
    <source>
        <dbReference type="ARBA" id="ARBA00001974"/>
    </source>
</evidence>
<dbReference type="CDD" id="cd06189">
    <property type="entry name" value="flavin_oxioreductase"/>
    <property type="match status" value="1"/>
</dbReference>
<feature type="domain" description="FAD-binding FR-type" evidence="4">
    <location>
        <begin position="102"/>
        <end position="202"/>
    </location>
</feature>
<dbReference type="PROSITE" id="PS51384">
    <property type="entry name" value="FAD_FR"/>
    <property type="match status" value="1"/>
</dbReference>
<dbReference type="InterPro" id="IPR001433">
    <property type="entry name" value="OxRdtase_FAD/NAD-bd"/>
</dbReference>
<dbReference type="RefSeq" id="WP_345534760.1">
    <property type="nucleotide sequence ID" value="NZ_BAABLD010000017.1"/>
</dbReference>
<keyword evidence="2" id="KW-0411">Iron-sulfur</keyword>